<evidence type="ECO:0000256" key="5">
    <source>
        <dbReference type="ARBA" id="ARBA00023204"/>
    </source>
</evidence>
<keyword evidence="13" id="KW-1185">Reference proteome</keyword>
<dbReference type="SUPFAM" id="SSF47781">
    <property type="entry name" value="RuvA domain 2-like"/>
    <property type="match status" value="1"/>
</dbReference>
<comment type="subunit">
    <text evidence="7">Interacts with UvrB in an incision complex.</text>
</comment>
<dbReference type="NCBIfam" id="TIGR00194">
    <property type="entry name" value="uvrC"/>
    <property type="match status" value="1"/>
</dbReference>
<feature type="domain" description="GIY-YIG" evidence="10">
    <location>
        <begin position="20"/>
        <end position="97"/>
    </location>
</feature>
<dbReference type="Gene3D" id="4.10.860.10">
    <property type="entry name" value="UVR domain"/>
    <property type="match status" value="1"/>
</dbReference>
<evidence type="ECO:0000256" key="8">
    <source>
        <dbReference type="SAM" id="MobiDB-lite"/>
    </source>
</evidence>
<evidence type="ECO:0000256" key="7">
    <source>
        <dbReference type="HAMAP-Rule" id="MF_00203"/>
    </source>
</evidence>
<dbReference type="InterPro" id="IPR001162">
    <property type="entry name" value="UvrC_RNase_H_dom"/>
</dbReference>
<dbReference type="Gene3D" id="1.10.150.20">
    <property type="entry name" value="5' to 3' exonuclease, C-terminal subdomain"/>
    <property type="match status" value="1"/>
</dbReference>
<dbReference type="GO" id="GO:0003677">
    <property type="term" value="F:DNA binding"/>
    <property type="evidence" value="ECO:0007669"/>
    <property type="project" value="UniProtKB-UniRule"/>
</dbReference>
<dbReference type="InterPro" id="IPR047296">
    <property type="entry name" value="GIY-YIG_UvrC_Cho"/>
</dbReference>
<dbReference type="InterPro" id="IPR001943">
    <property type="entry name" value="UVR_dom"/>
</dbReference>
<evidence type="ECO:0000256" key="4">
    <source>
        <dbReference type="ARBA" id="ARBA00022881"/>
    </source>
</evidence>
<evidence type="ECO:0000259" key="9">
    <source>
        <dbReference type="PROSITE" id="PS50151"/>
    </source>
</evidence>
<dbReference type="HAMAP" id="MF_00203">
    <property type="entry name" value="UvrC"/>
    <property type="match status" value="1"/>
</dbReference>
<dbReference type="InterPro" id="IPR038476">
    <property type="entry name" value="UvrC_RNase_H_dom_sf"/>
</dbReference>
<gene>
    <name evidence="7 12" type="primary">uvrC</name>
    <name evidence="12" type="ORF">K7J14_12000</name>
</gene>
<evidence type="ECO:0000313" key="12">
    <source>
        <dbReference type="EMBL" id="MCD1655418.1"/>
    </source>
</evidence>
<dbReference type="Pfam" id="PF02151">
    <property type="entry name" value="UVR"/>
    <property type="match status" value="1"/>
</dbReference>
<evidence type="ECO:0000256" key="3">
    <source>
        <dbReference type="ARBA" id="ARBA00022769"/>
    </source>
</evidence>
<dbReference type="GO" id="GO:0009380">
    <property type="term" value="C:excinuclease repair complex"/>
    <property type="evidence" value="ECO:0007669"/>
    <property type="project" value="InterPro"/>
</dbReference>
<dbReference type="AlphaFoldDB" id="A0AAE3EKY5"/>
<keyword evidence="4 7" id="KW-0267">Excision nuclease</keyword>
<dbReference type="GO" id="GO:0009381">
    <property type="term" value="F:excinuclease ABC activity"/>
    <property type="evidence" value="ECO:0007669"/>
    <property type="project" value="UniProtKB-UniRule"/>
</dbReference>
<dbReference type="InterPro" id="IPR035901">
    <property type="entry name" value="GIY-YIG_endonuc_sf"/>
</dbReference>
<dbReference type="PROSITE" id="PS50151">
    <property type="entry name" value="UVR"/>
    <property type="match status" value="1"/>
</dbReference>
<dbReference type="Pfam" id="PF22920">
    <property type="entry name" value="UvrC_RNaseH"/>
    <property type="match status" value="1"/>
</dbReference>
<dbReference type="PROSITE" id="PS50165">
    <property type="entry name" value="UVRC"/>
    <property type="match status" value="1"/>
</dbReference>
<dbReference type="SUPFAM" id="SSF46600">
    <property type="entry name" value="C-terminal UvrC-binding domain of UvrB"/>
    <property type="match status" value="1"/>
</dbReference>
<dbReference type="CDD" id="cd10434">
    <property type="entry name" value="GIY-YIG_UvrC_Cho"/>
    <property type="match status" value="1"/>
</dbReference>
<dbReference type="PANTHER" id="PTHR30562:SF1">
    <property type="entry name" value="UVRABC SYSTEM PROTEIN C"/>
    <property type="match status" value="1"/>
</dbReference>
<dbReference type="InterPro" id="IPR010994">
    <property type="entry name" value="RuvA_2-like"/>
</dbReference>
<comment type="similarity">
    <text evidence="7">Belongs to the UvrC family.</text>
</comment>
<dbReference type="SMART" id="SM00465">
    <property type="entry name" value="GIYc"/>
    <property type="match status" value="1"/>
</dbReference>
<dbReference type="InterPro" id="IPR036876">
    <property type="entry name" value="UVR_dom_sf"/>
</dbReference>
<keyword evidence="2 7" id="KW-0227">DNA damage</keyword>
<organism evidence="12 13">
    <name type="scientific">Teretinema zuelzerae</name>
    <dbReference type="NCBI Taxonomy" id="156"/>
    <lineage>
        <taxon>Bacteria</taxon>
        <taxon>Pseudomonadati</taxon>
        <taxon>Spirochaetota</taxon>
        <taxon>Spirochaetia</taxon>
        <taxon>Spirochaetales</taxon>
        <taxon>Treponemataceae</taxon>
        <taxon>Teretinema</taxon>
    </lineage>
</organism>
<comment type="subcellular location">
    <subcellularLocation>
        <location evidence="7">Cytoplasm</location>
    </subcellularLocation>
</comment>
<evidence type="ECO:0000259" key="10">
    <source>
        <dbReference type="PROSITE" id="PS50164"/>
    </source>
</evidence>
<dbReference type="Proteomes" id="UP001198163">
    <property type="component" value="Unassembled WGS sequence"/>
</dbReference>
<dbReference type="InterPro" id="IPR050066">
    <property type="entry name" value="UvrABC_protein_C"/>
</dbReference>
<reference evidence="12" key="1">
    <citation type="submission" date="2021-08" db="EMBL/GenBank/DDBJ databases">
        <title>Comparative analyses of Brucepasteria parasyntrophica and Teretinema zuelzerae.</title>
        <authorList>
            <person name="Song Y."/>
            <person name="Brune A."/>
        </authorList>
    </citation>
    <scope>NUCLEOTIDE SEQUENCE</scope>
    <source>
        <strain evidence="12">DSM 1903</strain>
    </source>
</reference>
<dbReference type="FunFam" id="3.40.1440.10:FF:000001">
    <property type="entry name" value="UvrABC system protein C"/>
    <property type="match status" value="1"/>
</dbReference>
<evidence type="ECO:0000313" key="13">
    <source>
        <dbReference type="Proteomes" id="UP001198163"/>
    </source>
</evidence>
<dbReference type="InterPro" id="IPR000305">
    <property type="entry name" value="GIY-YIG_endonuc"/>
</dbReference>
<name>A0AAE3EKY5_9SPIR</name>
<comment type="function">
    <text evidence="7">The UvrABC repair system catalyzes the recognition and processing of DNA lesions. UvrC both incises the 5' and 3' sides of the lesion. The N-terminal half is responsible for the 3' incision and the C-terminal half is responsible for the 5' incision.</text>
</comment>
<dbReference type="PROSITE" id="PS50164">
    <property type="entry name" value="GIY_YIG"/>
    <property type="match status" value="1"/>
</dbReference>
<dbReference type="GO" id="GO:0009432">
    <property type="term" value="P:SOS response"/>
    <property type="evidence" value="ECO:0007669"/>
    <property type="project" value="UniProtKB-UniRule"/>
</dbReference>
<feature type="domain" description="UvrC family homology region profile" evidence="11">
    <location>
        <begin position="255"/>
        <end position="514"/>
    </location>
</feature>
<evidence type="ECO:0000256" key="1">
    <source>
        <dbReference type="ARBA" id="ARBA00022490"/>
    </source>
</evidence>
<sequence>MKEQTEIRKKLHAAALDAPKTSGVYLWKDEAGVILYVGKAKSLKNRLSSYFTSHRDIKTRILVSRASSIEYITTENEYEALLLENTLIKKHKPRYNINLKDGKTYPVIKITGEDFPRIYRTRRIQNDGGRYFGPFPDVNAIDDFLDFVKRNYKMRQCRVLKKRAQPCLYYHIGRCSAPCCGKIDKEGYRAEMEEILLFLEGDPADTVPKLERMMKDAAKNLEFEKASRLRDGIRAIHALREQNAVVDMDPESRDYVAWAAEGTMVTFAVLRMRGGRLVSRDLYRVRSLKDEEEILPEFLMACYTDPLQVPPSIFVPSESGLALAERWFAEELGVETRIEAVAGTDSGEAEARGETGSRAEAADAEITASGGAHNASSGTTENRHRAAMAMARFNAREDARRRLREHGDFPALEELRSLLGLPRVPSRIEGFDIAHIGGRLPVASLITFKDGNPDRKNYRIFRLKTTDGVIDDFASMREAATRRYTRLMNEGEDLPDLLLIDGGIGQVNAVTGVLDALGADIPVIGLAKRDEEIYLPGRSEPVSLPRRSDALRLLQRVRDETHRFATTRNQKLRTKENTTLVFESLPGIGPRKAVKLLDAYGSLEGLAKKAAEPDGIAEIARTAQISLEAARTAAAALPALLEERTQERKKRAQGMDSRTASGRDMAALALLAAETERDYPQKGTEK</sequence>
<keyword evidence="6 7" id="KW-0742">SOS response</keyword>
<dbReference type="Gene3D" id="3.40.1440.10">
    <property type="entry name" value="GIY-YIG endonuclease"/>
    <property type="match status" value="1"/>
</dbReference>
<keyword evidence="5 7" id="KW-0234">DNA repair</keyword>
<protein>
    <recommendedName>
        <fullName evidence="7">UvrABC system protein C</fullName>
        <shortName evidence="7">Protein UvrC</shortName>
    </recommendedName>
    <alternativeName>
        <fullName evidence="7">Excinuclease ABC subunit C</fullName>
    </alternativeName>
</protein>
<dbReference type="GO" id="GO:0006289">
    <property type="term" value="P:nucleotide-excision repair"/>
    <property type="evidence" value="ECO:0007669"/>
    <property type="project" value="UniProtKB-UniRule"/>
</dbReference>
<dbReference type="Pfam" id="PF01541">
    <property type="entry name" value="GIY-YIG"/>
    <property type="match status" value="1"/>
</dbReference>
<comment type="caution">
    <text evidence="12">The sequence shown here is derived from an EMBL/GenBank/DDBJ whole genome shotgun (WGS) entry which is preliminary data.</text>
</comment>
<dbReference type="PANTHER" id="PTHR30562">
    <property type="entry name" value="UVRC/OXIDOREDUCTASE"/>
    <property type="match status" value="1"/>
</dbReference>
<dbReference type="SUPFAM" id="SSF82771">
    <property type="entry name" value="GIY-YIG endonuclease"/>
    <property type="match status" value="1"/>
</dbReference>
<evidence type="ECO:0000259" key="11">
    <source>
        <dbReference type="PROSITE" id="PS50165"/>
    </source>
</evidence>
<dbReference type="Pfam" id="PF08459">
    <property type="entry name" value="UvrC_RNaseH_dom"/>
    <property type="match status" value="1"/>
</dbReference>
<dbReference type="Gene3D" id="3.30.420.340">
    <property type="entry name" value="UvrC, RNAse H endonuclease domain"/>
    <property type="match status" value="1"/>
</dbReference>
<evidence type="ECO:0000256" key="6">
    <source>
        <dbReference type="ARBA" id="ARBA00023236"/>
    </source>
</evidence>
<dbReference type="RefSeq" id="WP_230756566.1">
    <property type="nucleotide sequence ID" value="NZ_JAINWA010000003.1"/>
</dbReference>
<feature type="domain" description="UVR" evidence="9">
    <location>
        <begin position="204"/>
        <end position="239"/>
    </location>
</feature>
<keyword evidence="3 7" id="KW-0228">DNA excision</keyword>
<dbReference type="InterPro" id="IPR004791">
    <property type="entry name" value="UvrC"/>
</dbReference>
<dbReference type="EMBL" id="JAINWA010000003">
    <property type="protein sequence ID" value="MCD1655418.1"/>
    <property type="molecule type" value="Genomic_DNA"/>
</dbReference>
<proteinExistence type="inferred from homology"/>
<keyword evidence="1 7" id="KW-0963">Cytoplasm</keyword>
<dbReference type="GO" id="GO:0005737">
    <property type="term" value="C:cytoplasm"/>
    <property type="evidence" value="ECO:0007669"/>
    <property type="project" value="UniProtKB-SubCell"/>
</dbReference>
<feature type="region of interest" description="Disordered" evidence="8">
    <location>
        <begin position="644"/>
        <end position="663"/>
    </location>
</feature>
<accession>A0AAE3EKY5</accession>
<evidence type="ECO:0000256" key="2">
    <source>
        <dbReference type="ARBA" id="ARBA00022763"/>
    </source>
</evidence>